<dbReference type="SUPFAM" id="SSF56112">
    <property type="entry name" value="Protein kinase-like (PK-like)"/>
    <property type="match status" value="1"/>
</dbReference>
<dbReference type="Gene3D" id="3.90.1200.10">
    <property type="match status" value="1"/>
</dbReference>
<evidence type="ECO:0000313" key="3">
    <source>
        <dbReference type="Proteomes" id="UP000380386"/>
    </source>
</evidence>
<evidence type="ECO:0000313" key="2">
    <source>
        <dbReference type="EMBL" id="MQS52015.1"/>
    </source>
</evidence>
<dbReference type="OrthoDB" id="3171511at2"/>
<keyword evidence="2" id="KW-0808">Transferase</keyword>
<dbReference type="InterPro" id="IPR011009">
    <property type="entry name" value="Kinase-like_dom_sf"/>
</dbReference>
<name>A0A5P0ZGA6_9LACO</name>
<dbReference type="AlphaFoldDB" id="A0A5P0ZGA6"/>
<gene>
    <name evidence="2" type="ORF">FHL02_03155</name>
</gene>
<evidence type="ECO:0000259" key="1">
    <source>
        <dbReference type="Pfam" id="PF01636"/>
    </source>
</evidence>
<organism evidence="2 3">
    <name type="scientific">Companilactobacillus mishanensis</name>
    <dbReference type="NCBI Taxonomy" id="2486008"/>
    <lineage>
        <taxon>Bacteria</taxon>
        <taxon>Bacillati</taxon>
        <taxon>Bacillota</taxon>
        <taxon>Bacilli</taxon>
        <taxon>Lactobacillales</taxon>
        <taxon>Lactobacillaceae</taxon>
        <taxon>Companilactobacillus</taxon>
    </lineage>
</organism>
<dbReference type="GO" id="GO:0016740">
    <property type="term" value="F:transferase activity"/>
    <property type="evidence" value="ECO:0007669"/>
    <property type="project" value="UniProtKB-KW"/>
</dbReference>
<sequence>MTESMIDNISNYLNDKQILESIGFADLKSVSFLAQGEYNRNYLIEDTSGEKLVFRINYGSQINVQKQARYEYDALKILEPSEHTPVAYYLDDSQQDFPKDILIEQYLPGRPLDYQRDLKMAAEIFASIHNLDMSQNDISKLKIEQSICSDRIKEAEQLLQPVANTDKLKPEEIKILFDLKSWCEKNNADEYFKSQPLCLVNTEVNSGNFLITDDYGWLIDWEKPVISSYVQDLSQFMVETTTLFRTTETLSKEQVDLFLNRYCDLTKKSIDEVKQSLKLYMPFMLLRALSWCGMLVATYDEKPIQNEDILHVSQSFLKPDFAIPLLKKYGVTV</sequence>
<dbReference type="Proteomes" id="UP000380386">
    <property type="component" value="Unassembled WGS sequence"/>
</dbReference>
<dbReference type="EMBL" id="VDFM01000002">
    <property type="protein sequence ID" value="MQS52015.1"/>
    <property type="molecule type" value="Genomic_DNA"/>
</dbReference>
<dbReference type="Pfam" id="PF01636">
    <property type="entry name" value="APH"/>
    <property type="match status" value="1"/>
</dbReference>
<accession>A0A5P0ZGA6</accession>
<feature type="domain" description="Aminoglycoside phosphotransferase" evidence="1">
    <location>
        <begin position="30"/>
        <end position="263"/>
    </location>
</feature>
<reference evidence="2 3" key="1">
    <citation type="journal article" date="2019" name="Syst. Appl. Microbiol.">
        <title>Polyphasic characterization of two novel Lactobacillus spp. isolated from blown salami packages: Description of Lactobacillus halodurans sp. nov. and Lactobacillus salsicarnum sp. nov.</title>
        <authorList>
            <person name="Schuster J.A."/>
            <person name="Klingl A."/>
            <person name="Vogel R.F."/>
            <person name="Ehrmann M.A."/>
        </authorList>
    </citation>
    <scope>NUCLEOTIDE SEQUENCE [LARGE SCALE GENOMIC DNA]</scope>
    <source>
        <strain evidence="2 3">TMW 1.2118</strain>
    </source>
</reference>
<dbReference type="InterPro" id="IPR002575">
    <property type="entry name" value="Aminoglycoside_PTrfase"/>
</dbReference>
<protein>
    <submittedName>
        <fullName evidence="2">Aminoglycoside phosphotransferase family protein</fullName>
    </submittedName>
</protein>
<proteinExistence type="predicted"/>
<dbReference type="RefSeq" id="WP_153382273.1">
    <property type="nucleotide sequence ID" value="NZ_VDFM01000002.1"/>
</dbReference>
<comment type="caution">
    <text evidence="2">The sequence shown here is derived from an EMBL/GenBank/DDBJ whole genome shotgun (WGS) entry which is preliminary data.</text>
</comment>